<dbReference type="InterPro" id="IPR001509">
    <property type="entry name" value="Epimerase_deHydtase"/>
</dbReference>
<dbReference type="InterPro" id="IPR025695">
    <property type="entry name" value="DoxX-like"/>
</dbReference>
<dbReference type="EMBL" id="JAENHM010000040">
    <property type="protein sequence ID" value="MBK1838385.1"/>
    <property type="molecule type" value="Genomic_DNA"/>
</dbReference>
<dbReference type="PANTHER" id="PTHR12126:SF11">
    <property type="entry name" value="NADH DEHYDROGENASE [UBIQUINONE] 1 ALPHA SUBCOMPLEX SUBUNIT 9, MITOCHONDRIAL"/>
    <property type="match status" value="1"/>
</dbReference>
<feature type="transmembrane region" description="Helical" evidence="1">
    <location>
        <begin position="424"/>
        <end position="443"/>
    </location>
</feature>
<dbReference type="PANTHER" id="PTHR12126">
    <property type="entry name" value="NADH-UBIQUINONE OXIDOREDUCTASE 39 KDA SUBUNIT-RELATED"/>
    <property type="match status" value="1"/>
</dbReference>
<accession>A0ABS1F4N2</accession>
<keyword evidence="1" id="KW-0812">Transmembrane</keyword>
<name>A0ABS1F4N2_9PROT</name>
<dbReference type="Proteomes" id="UP000652760">
    <property type="component" value="Unassembled WGS sequence"/>
</dbReference>
<keyword evidence="1" id="KW-0472">Membrane</keyword>
<gene>
    <name evidence="3" type="ORF">JHL17_13275</name>
</gene>
<dbReference type="RefSeq" id="WP_200193821.1">
    <property type="nucleotide sequence ID" value="NZ_JAENHM010000040.1"/>
</dbReference>
<protein>
    <submittedName>
        <fullName evidence="3">NAD(P)H-binding protein</fullName>
    </submittedName>
</protein>
<evidence type="ECO:0000313" key="3">
    <source>
        <dbReference type="EMBL" id="MBK1838385.1"/>
    </source>
</evidence>
<feature type="transmembrane region" description="Helical" evidence="1">
    <location>
        <begin position="356"/>
        <end position="378"/>
    </location>
</feature>
<keyword evidence="4" id="KW-1185">Reference proteome</keyword>
<evidence type="ECO:0000259" key="2">
    <source>
        <dbReference type="Pfam" id="PF01370"/>
    </source>
</evidence>
<comment type="caution">
    <text evidence="3">The sequence shown here is derived from an EMBL/GenBank/DDBJ whole genome shotgun (WGS) entry which is preliminary data.</text>
</comment>
<sequence length="470" mass="47989">MVLQTLYPAWTDALVRCAAAGMAVAGPVPQMPALCNGPAAESQINDSSAEEDGGTHPATDVLIVGGHGFIGRHLAAALVAAGHRVAVPGRDDIDLVRDSAASLAGKLKGQAVVINAAGLVRGRGADSLEAVHAEGTRRLVQAASAAGVPRLIHISALGASPDGPTEYQRTKGLAEAALAGAGELDWCVLRPSVVIGRGGASTELLSALAALPWPPRIGPGSWKVQPVAVGDLAALVVRLVAAEGPLPRRIDVAGPEAMTTDTLTAMLRGWLGLPPRRFLPVPEPLLVAAAAVVGRLSNGPLNREVLAMLKAGNTADPAPFAAVLGRRPSTVSQALARQAATAADRLQARLHFVKPLLRNSLALLWIVTGLLSFGLYPLAESRALLGQIGLTGMPADAALFGGAALDLGLGLLLLAGWRPVAVGSAMLAAMAVFTAIAVGLPAVQWLHPFAPLLKNLPIAAAILAMMAMEA</sequence>
<organism evidence="3 4">
    <name type="scientific">Azospirillum endophyticum</name>
    <dbReference type="NCBI Taxonomy" id="2800326"/>
    <lineage>
        <taxon>Bacteria</taxon>
        <taxon>Pseudomonadati</taxon>
        <taxon>Pseudomonadota</taxon>
        <taxon>Alphaproteobacteria</taxon>
        <taxon>Rhodospirillales</taxon>
        <taxon>Azospirillaceae</taxon>
        <taxon>Azospirillum</taxon>
    </lineage>
</organism>
<keyword evidence="1" id="KW-1133">Transmembrane helix</keyword>
<dbReference type="InterPro" id="IPR036291">
    <property type="entry name" value="NAD(P)-bd_dom_sf"/>
</dbReference>
<dbReference type="Pfam" id="PF13781">
    <property type="entry name" value="DoxX_3"/>
    <property type="match status" value="1"/>
</dbReference>
<dbReference type="Pfam" id="PF01370">
    <property type="entry name" value="Epimerase"/>
    <property type="match status" value="1"/>
</dbReference>
<proteinExistence type="predicted"/>
<dbReference type="SUPFAM" id="SSF51735">
    <property type="entry name" value="NAD(P)-binding Rossmann-fold domains"/>
    <property type="match status" value="1"/>
</dbReference>
<evidence type="ECO:0000313" key="4">
    <source>
        <dbReference type="Proteomes" id="UP000652760"/>
    </source>
</evidence>
<evidence type="ECO:0000256" key="1">
    <source>
        <dbReference type="SAM" id="Phobius"/>
    </source>
</evidence>
<feature type="transmembrane region" description="Helical" evidence="1">
    <location>
        <begin position="398"/>
        <end position="417"/>
    </location>
</feature>
<dbReference type="CDD" id="cd05271">
    <property type="entry name" value="NDUFA9_like_SDR_a"/>
    <property type="match status" value="1"/>
</dbReference>
<feature type="domain" description="NAD-dependent epimerase/dehydratase" evidence="2">
    <location>
        <begin position="61"/>
        <end position="242"/>
    </location>
</feature>
<dbReference type="InterPro" id="IPR051207">
    <property type="entry name" value="ComplexI_NDUFA9_subunit"/>
</dbReference>
<dbReference type="Gene3D" id="3.40.50.720">
    <property type="entry name" value="NAD(P)-binding Rossmann-like Domain"/>
    <property type="match status" value="1"/>
</dbReference>
<reference evidence="4" key="1">
    <citation type="submission" date="2021-01" db="EMBL/GenBank/DDBJ databases">
        <title>Genome public.</title>
        <authorList>
            <person name="Liu C."/>
            <person name="Sun Q."/>
        </authorList>
    </citation>
    <scope>NUCLEOTIDE SEQUENCE [LARGE SCALE GENOMIC DNA]</scope>
    <source>
        <strain evidence="4">YIM B02556</strain>
    </source>
</reference>